<dbReference type="InterPro" id="IPR011701">
    <property type="entry name" value="MFS"/>
</dbReference>
<dbReference type="PANTHER" id="PTHR23523">
    <property type="match status" value="1"/>
</dbReference>
<keyword evidence="2" id="KW-0812">Transmembrane</keyword>
<dbReference type="HOGENOM" id="CLU_038046_0_0_11"/>
<name>A1A2Z6_BIFAA</name>
<dbReference type="PaxDb" id="1680-BADO_1427"/>
<evidence type="ECO:0000256" key="2">
    <source>
        <dbReference type="SAM" id="Phobius"/>
    </source>
</evidence>
<feature type="transmembrane region" description="Helical" evidence="2">
    <location>
        <begin position="171"/>
        <end position="193"/>
    </location>
</feature>
<dbReference type="Pfam" id="PF07690">
    <property type="entry name" value="MFS_1"/>
    <property type="match status" value="1"/>
</dbReference>
<dbReference type="Proteomes" id="UP000008702">
    <property type="component" value="Chromosome"/>
</dbReference>
<gene>
    <name evidence="3" type="ordered locus">BAD_1298</name>
</gene>
<protein>
    <submittedName>
        <fullName evidence="3">Probable MFS transporter</fullName>
    </submittedName>
</protein>
<feature type="transmembrane region" description="Helical" evidence="2">
    <location>
        <begin position="199"/>
        <end position="219"/>
    </location>
</feature>
<feature type="transmembrane region" description="Helical" evidence="2">
    <location>
        <begin position="45"/>
        <end position="66"/>
    </location>
</feature>
<accession>A1A2Z6</accession>
<dbReference type="STRING" id="367928.BAD_1298"/>
<feature type="transmembrane region" description="Helical" evidence="2">
    <location>
        <begin position="375"/>
        <end position="397"/>
    </location>
</feature>
<feature type="region of interest" description="Disordered" evidence="1">
    <location>
        <begin position="241"/>
        <end position="268"/>
    </location>
</feature>
<evidence type="ECO:0000313" key="4">
    <source>
        <dbReference type="Proteomes" id="UP000008702"/>
    </source>
</evidence>
<dbReference type="InterPro" id="IPR052524">
    <property type="entry name" value="MFS_Cyanate_Porter"/>
</dbReference>
<dbReference type="KEGG" id="bad:BAD_1298"/>
<feature type="transmembrane region" description="Helical" evidence="2">
    <location>
        <begin position="284"/>
        <end position="302"/>
    </location>
</feature>
<keyword evidence="2" id="KW-1133">Transmembrane helix</keyword>
<dbReference type="PANTHER" id="PTHR23523:SF2">
    <property type="entry name" value="2-NITROIMIDAZOLE TRANSPORTER"/>
    <property type="match status" value="1"/>
</dbReference>
<evidence type="ECO:0000256" key="1">
    <source>
        <dbReference type="SAM" id="MobiDB-lite"/>
    </source>
</evidence>
<keyword evidence="2" id="KW-0472">Membrane</keyword>
<feature type="transmembrane region" description="Helical" evidence="2">
    <location>
        <begin position="349"/>
        <end position="369"/>
    </location>
</feature>
<dbReference type="SUPFAM" id="SSF103473">
    <property type="entry name" value="MFS general substrate transporter"/>
    <property type="match status" value="1"/>
</dbReference>
<dbReference type="AlphaFoldDB" id="A1A2Z6"/>
<dbReference type="GO" id="GO:0022857">
    <property type="term" value="F:transmembrane transporter activity"/>
    <property type="evidence" value="ECO:0007669"/>
    <property type="project" value="InterPro"/>
</dbReference>
<sequence>MSLKIDRENLGVARPVGTAVNGSGSGNGNGMNSKRNMLAYDRSSTGLWVALIFLVSLNLRPAIAAVGPVLAQMGTDLAWGEGVQGVLTAIPLIAFAVVSPLVTFLARRIGIDMSILLALLCIAAGDAIRSFGGGVGIWLGTVVFASAIAVGNVLVPVIAKRDYAGHVAMATGVYSGCITAGSATAGLLSAPLAQMWGGWRASLAFWSVPPLVVAALWALRILHNRKVVIASAGGTIETSDTGDIDDIGDRSTTANAQNPHSAQRPACSAQSSHGVFARVLRRPMTWYVTAFMGLQSSAFYTMSNWMPSISASIGYDASTAGVHLFIFQGIGILSGLVIPKLMNVRGNQVCAALTASAPMLIAGLGMLLLPHLMPVWAFVGGCAQGASLVVALALIALRGHDSAETVVLSGVAQSFGYLIASLGPLMFGVLVQTTGGHHVPLMVFTFVAFLQCVVAVVVGRPSKM</sequence>
<feature type="transmembrane region" description="Helical" evidence="2">
    <location>
        <begin position="322"/>
        <end position="342"/>
    </location>
</feature>
<reference evidence="3 4" key="1">
    <citation type="submission" date="2006-12" db="EMBL/GenBank/DDBJ databases">
        <title>Bifidobacterium adolescentis complete genome sequence.</title>
        <authorList>
            <person name="Suzuki T."/>
            <person name="Tsuda Y."/>
            <person name="Kanou N."/>
            <person name="Inoue T."/>
            <person name="Kumazaki K."/>
            <person name="Nagano S."/>
            <person name="Hirai S."/>
            <person name="Tanaka K."/>
            <person name="Watanabe K."/>
        </authorList>
    </citation>
    <scope>NUCLEOTIDE SEQUENCE [LARGE SCALE GENOMIC DNA]</scope>
    <source>
        <strain evidence="4">ATCC 15703 / DSM 20083 / NCTC 11814 / E194a</strain>
    </source>
</reference>
<feature type="transmembrane region" description="Helical" evidence="2">
    <location>
        <begin position="439"/>
        <end position="458"/>
    </location>
</feature>
<organism evidence="3 4">
    <name type="scientific">Bifidobacterium adolescentis (strain ATCC 15703 / DSM 20083 / NCTC 11814 / E194a)</name>
    <dbReference type="NCBI Taxonomy" id="367928"/>
    <lineage>
        <taxon>Bacteria</taxon>
        <taxon>Bacillati</taxon>
        <taxon>Actinomycetota</taxon>
        <taxon>Actinomycetes</taxon>
        <taxon>Bifidobacteriales</taxon>
        <taxon>Bifidobacteriaceae</taxon>
        <taxon>Bifidobacterium</taxon>
    </lineage>
</organism>
<dbReference type="EMBL" id="AP009256">
    <property type="protein sequence ID" value="BAF40079.1"/>
    <property type="molecule type" value="Genomic_DNA"/>
</dbReference>
<feature type="transmembrane region" description="Helical" evidence="2">
    <location>
        <begin position="406"/>
        <end position="427"/>
    </location>
</feature>
<feature type="transmembrane region" description="Helical" evidence="2">
    <location>
        <begin position="86"/>
        <end position="106"/>
    </location>
</feature>
<keyword evidence="4" id="KW-1185">Reference proteome</keyword>
<proteinExistence type="predicted"/>
<dbReference type="Gene3D" id="1.20.1250.20">
    <property type="entry name" value="MFS general substrate transporter like domains"/>
    <property type="match status" value="1"/>
</dbReference>
<dbReference type="InterPro" id="IPR036259">
    <property type="entry name" value="MFS_trans_sf"/>
</dbReference>
<feature type="transmembrane region" description="Helical" evidence="2">
    <location>
        <begin position="113"/>
        <end position="131"/>
    </location>
</feature>
<evidence type="ECO:0000313" key="3">
    <source>
        <dbReference type="EMBL" id="BAF40079.1"/>
    </source>
</evidence>
<feature type="transmembrane region" description="Helical" evidence="2">
    <location>
        <begin position="137"/>
        <end position="159"/>
    </location>
</feature>